<dbReference type="EMBL" id="BTSY01000001">
    <property type="protein sequence ID" value="GMT11067.1"/>
    <property type="molecule type" value="Genomic_DNA"/>
</dbReference>
<organism evidence="1 2">
    <name type="scientific">Pristionchus fissidentatus</name>
    <dbReference type="NCBI Taxonomy" id="1538716"/>
    <lineage>
        <taxon>Eukaryota</taxon>
        <taxon>Metazoa</taxon>
        <taxon>Ecdysozoa</taxon>
        <taxon>Nematoda</taxon>
        <taxon>Chromadorea</taxon>
        <taxon>Rhabditida</taxon>
        <taxon>Rhabditina</taxon>
        <taxon>Diplogasteromorpha</taxon>
        <taxon>Diplogasteroidea</taxon>
        <taxon>Neodiplogasteridae</taxon>
        <taxon>Pristionchus</taxon>
    </lineage>
</organism>
<protein>
    <submittedName>
        <fullName evidence="1">Uncharacterized protein</fullName>
    </submittedName>
</protein>
<evidence type="ECO:0000313" key="2">
    <source>
        <dbReference type="Proteomes" id="UP001432322"/>
    </source>
</evidence>
<gene>
    <name evidence="1" type="ORF">PFISCL1PPCAC_2365</name>
</gene>
<evidence type="ECO:0000313" key="1">
    <source>
        <dbReference type="EMBL" id="GMT11067.1"/>
    </source>
</evidence>
<sequence>LLIIVALTFEVPAMNTTRNMASLAESVSCVTGMVGGVAKDMKDAAHSKMEELPDSAMGKLLRTVATSMGSLKGLLRKLDDT</sequence>
<comment type="caution">
    <text evidence="1">The sequence shown here is derived from an EMBL/GenBank/DDBJ whole genome shotgun (WGS) entry which is preliminary data.</text>
</comment>
<reference evidence="1" key="1">
    <citation type="submission" date="2023-10" db="EMBL/GenBank/DDBJ databases">
        <title>Genome assembly of Pristionchus species.</title>
        <authorList>
            <person name="Yoshida K."/>
            <person name="Sommer R.J."/>
        </authorList>
    </citation>
    <scope>NUCLEOTIDE SEQUENCE</scope>
    <source>
        <strain evidence="1">RS5133</strain>
    </source>
</reference>
<feature type="non-terminal residue" evidence="1">
    <location>
        <position position="1"/>
    </location>
</feature>
<dbReference type="Proteomes" id="UP001432322">
    <property type="component" value="Unassembled WGS sequence"/>
</dbReference>
<accession>A0AAV5UXU2</accession>
<feature type="non-terminal residue" evidence="1">
    <location>
        <position position="81"/>
    </location>
</feature>
<keyword evidence="2" id="KW-1185">Reference proteome</keyword>
<dbReference type="AlphaFoldDB" id="A0AAV5UXU2"/>
<name>A0AAV5UXU2_9BILA</name>
<proteinExistence type="predicted"/>